<proteinExistence type="predicted"/>
<evidence type="ECO:0000256" key="1">
    <source>
        <dbReference type="SAM" id="MobiDB-lite"/>
    </source>
</evidence>
<dbReference type="EMBL" id="JBHFFA010000008">
    <property type="protein sequence ID" value="KAL2608137.1"/>
    <property type="molecule type" value="Genomic_DNA"/>
</dbReference>
<comment type="caution">
    <text evidence="2">The sequence shown here is derived from an EMBL/GenBank/DDBJ whole genome shotgun (WGS) entry which is preliminary data.</text>
</comment>
<name>A0ABD1XGQ3_9MARC</name>
<dbReference type="Proteomes" id="UP001605036">
    <property type="component" value="Unassembled WGS sequence"/>
</dbReference>
<evidence type="ECO:0000313" key="3">
    <source>
        <dbReference type="Proteomes" id="UP001605036"/>
    </source>
</evidence>
<keyword evidence="3" id="KW-1185">Reference proteome</keyword>
<sequence>MAWLETAQLEGTSSNIVDGSCQPKSNKGDACGNGCGEGSRKEPAHFVTRMKIPTRNPRGQHARREHRMEWGKYLGRGGKELGMRKQHRTYVQSQTGVCLEQKGRNAEGRQWYGSDT</sequence>
<feature type="compositionally biased region" description="Polar residues" evidence="1">
    <location>
        <begin position="13"/>
        <end position="25"/>
    </location>
</feature>
<reference evidence="2 3" key="1">
    <citation type="submission" date="2024-09" db="EMBL/GenBank/DDBJ databases">
        <title>Chromosome-scale assembly of Riccia fluitans.</title>
        <authorList>
            <person name="Paukszto L."/>
            <person name="Sawicki J."/>
            <person name="Karawczyk K."/>
            <person name="Piernik-Szablinska J."/>
            <person name="Szczecinska M."/>
            <person name="Mazdziarz M."/>
        </authorList>
    </citation>
    <scope>NUCLEOTIDE SEQUENCE [LARGE SCALE GENOMIC DNA]</scope>
    <source>
        <strain evidence="2">Rf_01</strain>
        <tissue evidence="2">Aerial parts of the thallus</tissue>
    </source>
</reference>
<evidence type="ECO:0000313" key="2">
    <source>
        <dbReference type="EMBL" id="KAL2608137.1"/>
    </source>
</evidence>
<organism evidence="2 3">
    <name type="scientific">Riccia fluitans</name>
    <dbReference type="NCBI Taxonomy" id="41844"/>
    <lineage>
        <taxon>Eukaryota</taxon>
        <taxon>Viridiplantae</taxon>
        <taxon>Streptophyta</taxon>
        <taxon>Embryophyta</taxon>
        <taxon>Marchantiophyta</taxon>
        <taxon>Marchantiopsida</taxon>
        <taxon>Marchantiidae</taxon>
        <taxon>Marchantiales</taxon>
        <taxon>Ricciaceae</taxon>
        <taxon>Riccia</taxon>
    </lineage>
</organism>
<dbReference type="AlphaFoldDB" id="A0ABD1XGQ3"/>
<protein>
    <submittedName>
        <fullName evidence="2">Uncharacterized protein</fullName>
    </submittedName>
</protein>
<accession>A0ABD1XGQ3</accession>
<feature type="region of interest" description="Disordered" evidence="1">
    <location>
        <begin position="13"/>
        <end position="40"/>
    </location>
</feature>
<gene>
    <name evidence="2" type="ORF">R1flu_026710</name>
</gene>